<evidence type="ECO:0000313" key="3">
    <source>
        <dbReference type="RefSeq" id="XP_010787534.1"/>
    </source>
</evidence>
<feature type="compositionally biased region" description="Low complexity" evidence="1">
    <location>
        <begin position="138"/>
        <end position="156"/>
    </location>
</feature>
<dbReference type="OrthoDB" id="8727472at2759"/>
<protein>
    <submittedName>
        <fullName evidence="3">Uncharacterized protein</fullName>
    </submittedName>
</protein>
<evidence type="ECO:0000256" key="1">
    <source>
        <dbReference type="SAM" id="MobiDB-lite"/>
    </source>
</evidence>
<keyword evidence="2" id="KW-1185">Reference proteome</keyword>
<sequence length="465" mass="52747">MGRGVVKQQRRIKRDVLNSTSPELRLRRPSCSFSRCCSVAQRHRGKMNLYRSFGNLMEAWVTEGAQVSDSAWLGNNYEDPSMRSSDVGTNIRTESVDSGVETASSVTSLPPTPSSVSADHTEIDSFTPERERDSTSQSPILSFPVPPSSSSSSPHLRPSRAQESSTALQLKVEQAIKKTDSKCLQNNPKDLLIADVVLRRRPGASFVSKRPTSELLRGQRSESFRHLRTANSAVPIRQFSESYRRPRSASCIKPPVQTRREDLGAEERNELSPGLLYLEQVCQMLEEIAKQQMHSRALQMETDALREHQDLEESQALDACQSDSKPSEEDMISCETLEIQESSEQISSEPQQRRDHPYRLFRQRSASETNISSVHLGTQNADCRGQHRSKDDLLEKEEDDQEIQESEKQETPKTNKNWKMKFGSFTRESSLRDLKGQQMQSSERNSARRRLSQLFRRKTTKAVTV</sequence>
<feature type="region of interest" description="Disordered" evidence="1">
    <location>
        <begin position="96"/>
        <end position="167"/>
    </location>
</feature>
<dbReference type="AlphaFoldDB" id="A0A6I9PA12"/>
<proteinExistence type="predicted"/>
<dbReference type="GeneID" id="104961032"/>
<feature type="compositionally biased region" description="Polar residues" evidence="1">
    <location>
        <begin position="365"/>
        <end position="381"/>
    </location>
</feature>
<dbReference type="Proteomes" id="UP000504611">
    <property type="component" value="Unplaced"/>
</dbReference>
<feature type="compositionally biased region" description="Basic residues" evidence="1">
    <location>
        <begin position="447"/>
        <end position="465"/>
    </location>
</feature>
<dbReference type="RefSeq" id="XP_010787534.1">
    <property type="nucleotide sequence ID" value="XM_010789232.1"/>
</dbReference>
<feature type="compositionally biased region" description="Low complexity" evidence="1">
    <location>
        <begin position="102"/>
        <end position="118"/>
    </location>
</feature>
<feature type="compositionally biased region" description="Basic and acidic residues" evidence="1">
    <location>
        <begin position="384"/>
        <end position="393"/>
    </location>
</feature>
<name>A0A6I9PA12_9TELE</name>
<dbReference type="KEGG" id="ncc:104961032"/>
<evidence type="ECO:0000313" key="2">
    <source>
        <dbReference type="Proteomes" id="UP000504611"/>
    </source>
</evidence>
<reference evidence="3" key="1">
    <citation type="submission" date="2025-08" db="UniProtKB">
        <authorList>
            <consortium name="RefSeq"/>
        </authorList>
    </citation>
    <scope>IDENTIFICATION</scope>
    <source>
        <tissue evidence="3">Muscle</tissue>
    </source>
</reference>
<organism evidence="2 3">
    <name type="scientific">Notothenia coriiceps</name>
    <name type="common">black rockcod</name>
    <dbReference type="NCBI Taxonomy" id="8208"/>
    <lineage>
        <taxon>Eukaryota</taxon>
        <taxon>Metazoa</taxon>
        <taxon>Chordata</taxon>
        <taxon>Craniata</taxon>
        <taxon>Vertebrata</taxon>
        <taxon>Euteleostomi</taxon>
        <taxon>Actinopterygii</taxon>
        <taxon>Neopterygii</taxon>
        <taxon>Teleostei</taxon>
        <taxon>Neoteleostei</taxon>
        <taxon>Acanthomorphata</taxon>
        <taxon>Eupercaria</taxon>
        <taxon>Perciformes</taxon>
        <taxon>Notothenioidei</taxon>
        <taxon>Nototheniidae</taxon>
        <taxon>Notothenia</taxon>
    </lineage>
</organism>
<accession>A0A6I9PA12</accession>
<feature type="region of interest" description="Disordered" evidence="1">
    <location>
        <begin position="365"/>
        <end position="465"/>
    </location>
</feature>
<feature type="compositionally biased region" description="Basic and acidic residues" evidence="1">
    <location>
        <begin position="119"/>
        <end position="134"/>
    </location>
</feature>
<feature type="compositionally biased region" description="Acidic residues" evidence="1">
    <location>
        <begin position="394"/>
        <end position="404"/>
    </location>
</feature>
<gene>
    <name evidence="3" type="primary">LOC104961032</name>
</gene>